<dbReference type="AlphaFoldDB" id="A0A1F7YG23"/>
<evidence type="ECO:0000259" key="2">
    <source>
        <dbReference type="PROSITE" id="PS50164"/>
    </source>
</evidence>
<comment type="caution">
    <text evidence="3">The sequence shown here is derived from an EMBL/GenBank/DDBJ whole genome shotgun (WGS) entry which is preliminary data.</text>
</comment>
<dbReference type="InterPro" id="IPR050190">
    <property type="entry name" value="UPF0213_domain"/>
</dbReference>
<dbReference type="Proteomes" id="UP000179221">
    <property type="component" value="Unassembled WGS sequence"/>
</dbReference>
<comment type="similarity">
    <text evidence="1">Belongs to the UPF0213 family.</text>
</comment>
<dbReference type="SUPFAM" id="SSF82771">
    <property type="entry name" value="GIY-YIG endonuclease"/>
    <property type="match status" value="1"/>
</dbReference>
<gene>
    <name evidence="3" type="ORF">A2628_03675</name>
</gene>
<accession>A0A1F7YG23</accession>
<dbReference type="PANTHER" id="PTHR34477:SF1">
    <property type="entry name" value="UPF0213 PROTEIN YHBQ"/>
    <property type="match status" value="1"/>
</dbReference>
<reference evidence="3 4" key="1">
    <citation type="journal article" date="2016" name="Nat. Commun.">
        <title>Thousands of microbial genomes shed light on interconnected biogeochemical processes in an aquifer system.</title>
        <authorList>
            <person name="Anantharaman K."/>
            <person name="Brown C.T."/>
            <person name="Hug L.A."/>
            <person name="Sharon I."/>
            <person name="Castelle C.J."/>
            <person name="Probst A.J."/>
            <person name="Thomas B.C."/>
            <person name="Singh A."/>
            <person name="Wilkins M.J."/>
            <person name="Karaoz U."/>
            <person name="Brodie E.L."/>
            <person name="Williams K.H."/>
            <person name="Hubbard S.S."/>
            <person name="Banfield J.F."/>
        </authorList>
    </citation>
    <scope>NUCLEOTIDE SEQUENCE [LARGE SCALE GENOMIC DNA]</scope>
</reference>
<dbReference type="PROSITE" id="PS50164">
    <property type="entry name" value="GIY_YIG"/>
    <property type="match status" value="1"/>
</dbReference>
<evidence type="ECO:0000313" key="3">
    <source>
        <dbReference type="EMBL" id="OGM26277.1"/>
    </source>
</evidence>
<feature type="domain" description="GIY-YIG" evidence="2">
    <location>
        <begin position="1"/>
        <end position="114"/>
    </location>
</feature>
<dbReference type="Gene3D" id="3.40.1440.10">
    <property type="entry name" value="GIY-YIG endonuclease"/>
    <property type="match status" value="1"/>
</dbReference>
<evidence type="ECO:0000256" key="1">
    <source>
        <dbReference type="ARBA" id="ARBA00007435"/>
    </source>
</evidence>
<dbReference type="Pfam" id="PF01541">
    <property type="entry name" value="GIY-YIG"/>
    <property type="match status" value="1"/>
</dbReference>
<evidence type="ECO:0000313" key="4">
    <source>
        <dbReference type="Proteomes" id="UP000179221"/>
    </source>
</evidence>
<proteinExistence type="inferred from homology"/>
<dbReference type="PANTHER" id="PTHR34477">
    <property type="entry name" value="UPF0213 PROTEIN YHBQ"/>
    <property type="match status" value="1"/>
</dbReference>
<sequence>MYYVYILVSFVTGELYIGYTNNIKKRIVEHNTNRSFSTRKKGPWILVYNESYSNFEKTPGYQPGDELNLICRPPLEGNRGLLVRGGRHKSKEDAMTREYRLKNYGQALNELKKRISGSLSLAKLVRERR</sequence>
<organism evidence="3 4">
    <name type="scientific">Candidatus Woesebacteria bacterium RIFCSPHIGHO2_01_FULL_40_22</name>
    <dbReference type="NCBI Taxonomy" id="1802499"/>
    <lineage>
        <taxon>Bacteria</taxon>
        <taxon>Candidatus Woeseibacteriota</taxon>
    </lineage>
</organism>
<protein>
    <recommendedName>
        <fullName evidence="2">GIY-YIG domain-containing protein</fullName>
    </recommendedName>
</protein>
<dbReference type="InterPro" id="IPR035901">
    <property type="entry name" value="GIY-YIG_endonuc_sf"/>
</dbReference>
<dbReference type="EMBL" id="MGGL01000014">
    <property type="protein sequence ID" value="OGM26277.1"/>
    <property type="molecule type" value="Genomic_DNA"/>
</dbReference>
<name>A0A1F7YG23_9BACT</name>
<dbReference type="InterPro" id="IPR000305">
    <property type="entry name" value="GIY-YIG_endonuc"/>
</dbReference>